<dbReference type="RefSeq" id="WP_013768575.1">
    <property type="nucleotide sequence ID" value="NC_015510.1"/>
</dbReference>
<reference evidence="2 3" key="1">
    <citation type="journal article" date="2011" name="Stand. Genomic Sci.">
        <title>Complete genome sequence of Haliscomenobacter hydrossis type strain (O).</title>
        <authorList>
            <consortium name="US DOE Joint Genome Institute (JGI-PGF)"/>
            <person name="Daligault H."/>
            <person name="Lapidus A."/>
            <person name="Zeytun A."/>
            <person name="Nolan M."/>
            <person name="Lucas S."/>
            <person name="Del Rio T.G."/>
            <person name="Tice H."/>
            <person name="Cheng J.F."/>
            <person name="Tapia R."/>
            <person name="Han C."/>
            <person name="Goodwin L."/>
            <person name="Pitluck S."/>
            <person name="Liolios K."/>
            <person name="Pagani I."/>
            <person name="Ivanova N."/>
            <person name="Huntemann M."/>
            <person name="Mavromatis K."/>
            <person name="Mikhailova N."/>
            <person name="Pati A."/>
            <person name="Chen A."/>
            <person name="Palaniappan K."/>
            <person name="Land M."/>
            <person name="Hauser L."/>
            <person name="Brambilla E.M."/>
            <person name="Rohde M."/>
            <person name="Verbarg S."/>
            <person name="Goker M."/>
            <person name="Bristow J."/>
            <person name="Eisen J.A."/>
            <person name="Markowitz V."/>
            <person name="Hugenholtz P."/>
            <person name="Kyrpides N.C."/>
            <person name="Klenk H.P."/>
            <person name="Woyke T."/>
        </authorList>
    </citation>
    <scope>NUCLEOTIDE SEQUENCE [LARGE SCALE GENOMIC DNA]</scope>
    <source>
        <strain evidence="3">ATCC 27775 / DSM 1100 / LMG 10767 / O</strain>
    </source>
</reference>
<dbReference type="Pfam" id="PF13573">
    <property type="entry name" value="SprB"/>
    <property type="match status" value="1"/>
</dbReference>
<organism evidence="2 3">
    <name type="scientific">Haliscomenobacter hydrossis (strain ATCC 27775 / DSM 1100 / LMG 10767 / O)</name>
    <dbReference type="NCBI Taxonomy" id="760192"/>
    <lineage>
        <taxon>Bacteria</taxon>
        <taxon>Pseudomonadati</taxon>
        <taxon>Bacteroidota</taxon>
        <taxon>Saprospiria</taxon>
        <taxon>Saprospirales</taxon>
        <taxon>Haliscomenobacteraceae</taxon>
        <taxon>Haliscomenobacter</taxon>
    </lineage>
</organism>
<dbReference type="KEGG" id="hhy:Halhy_6234"/>
<dbReference type="eggNOG" id="COG4935">
    <property type="taxonomic scope" value="Bacteria"/>
</dbReference>
<dbReference type="Pfam" id="PF13585">
    <property type="entry name" value="CHU_C"/>
    <property type="match status" value="1"/>
</dbReference>
<dbReference type="AlphaFoldDB" id="F4L4Z2"/>
<feature type="chain" id="PRO_5003312535" description="Gliding motility-associated C-terminal domain-containing protein" evidence="1">
    <location>
        <begin position="26"/>
        <end position="782"/>
    </location>
</feature>
<dbReference type="OrthoDB" id="1490014at2"/>
<accession>F4L4Z2</accession>
<gene>
    <name evidence="2" type="ordered locus">Halhy_6234</name>
</gene>
<protein>
    <recommendedName>
        <fullName evidence="4">Gliding motility-associated C-terminal domain-containing protein</fullName>
    </recommendedName>
</protein>
<dbReference type="EMBL" id="CP002691">
    <property type="protein sequence ID" value="AEE54054.1"/>
    <property type="molecule type" value="Genomic_DNA"/>
</dbReference>
<evidence type="ECO:0000313" key="2">
    <source>
        <dbReference type="EMBL" id="AEE54054.1"/>
    </source>
</evidence>
<dbReference type="InterPro" id="IPR026341">
    <property type="entry name" value="T9SS_type_B"/>
</dbReference>
<feature type="signal peptide" evidence="1">
    <location>
        <begin position="1"/>
        <end position="25"/>
    </location>
</feature>
<evidence type="ECO:0000256" key="1">
    <source>
        <dbReference type="SAM" id="SignalP"/>
    </source>
</evidence>
<keyword evidence="3" id="KW-1185">Reference proteome</keyword>
<keyword evidence="1" id="KW-0732">Signal</keyword>
<reference key="2">
    <citation type="submission" date="2011-04" db="EMBL/GenBank/DDBJ databases">
        <title>Complete sequence of chromosome of Haliscomenobacter hydrossis DSM 1100.</title>
        <authorList>
            <consortium name="US DOE Joint Genome Institute (JGI-PGF)"/>
            <person name="Lucas S."/>
            <person name="Han J."/>
            <person name="Lapidus A."/>
            <person name="Bruce D."/>
            <person name="Goodwin L."/>
            <person name="Pitluck S."/>
            <person name="Peters L."/>
            <person name="Kyrpides N."/>
            <person name="Mavromatis K."/>
            <person name="Ivanova N."/>
            <person name="Ovchinnikova G."/>
            <person name="Pagani I."/>
            <person name="Daligault H."/>
            <person name="Detter J.C."/>
            <person name="Han C."/>
            <person name="Land M."/>
            <person name="Hauser L."/>
            <person name="Markowitz V."/>
            <person name="Cheng J.-F."/>
            <person name="Hugenholtz P."/>
            <person name="Woyke T."/>
            <person name="Wu D."/>
            <person name="Verbarg S."/>
            <person name="Frueling A."/>
            <person name="Brambilla E."/>
            <person name="Klenk H.-P."/>
            <person name="Eisen J.A."/>
        </authorList>
    </citation>
    <scope>NUCLEOTIDE SEQUENCE</scope>
    <source>
        <strain>DSM 1100</strain>
    </source>
</reference>
<evidence type="ECO:0000313" key="3">
    <source>
        <dbReference type="Proteomes" id="UP000008461"/>
    </source>
</evidence>
<sequence>MRLNIYVIRNTAAVVFIGFLSNLFAQQTPLNDCSNLGFEKGTFEGWRGEYGLVKDPTFGNRPKEEDVKTGLIPQRHTIMRKTMGNDFLVKIETLPFVSIGNYAARLGNSRNGKEFDRLITSFRVTQENSLFLYKFAVVMEDPDHKPKQQPRFTVEVLNQRNVRTPCGLYEVAAAENIPGFKNQSQLRVRNWTAAAIDLRDYIGQVITLRFTVNDCTEGLHFGYAYLDAECLSAKIYPSYFCPGLDSAITLSAPDGFSSYRWSTGQTTRSITLNKPQAGSKVFLTVTPFNSLAEDCRFTFEFEIPERFTRELLAEDSVKFCGNNPQIVTPIDDNFESFVWRLGKNGPIVSNEKQVNLTQAGMYYLEARDRACVFQDSVLSRTFPEPQLTVQLDAPKCDGTPSGRIALQGSPNLQYVWSTGDSAASISQLSGGKYFVTVTEPNLGCRFERSFDLPTAPAFQASAQTLAQPCGELQLGRAQINIQGGTAPYAVRWSNGDTSRIIQMAQAGRFRVSITDAQGCRRLDSVEVQKMEIVTSAIPSKCFGDKNGLISVRAIGGSPEYQYQLGNRPMGRDSVFRNLPPGQYMLLAADQSGCKIARTIELPEPTLFRVSLPKDTTVDLGAALFLRPNGSAPIANYLWKSTYPDLCPACTELDIPRVTANGTVSLEAKDENGCLATAMMRILVQKNYKVYIPNAFSPNGDKSNDFFEIFPGTSTLRIKSLEIYTRWGEIAFAYNADESQDSPRWDGSFRGKTLMNEVVVYKAVIEFIDGETKMFTGSVTIVK</sequence>
<dbReference type="eggNOG" id="COG3291">
    <property type="taxonomic scope" value="Bacteria"/>
</dbReference>
<proteinExistence type="predicted"/>
<dbReference type="NCBIfam" id="TIGR04131">
    <property type="entry name" value="Bac_Flav_CTERM"/>
    <property type="match status" value="1"/>
</dbReference>
<evidence type="ECO:0008006" key="4">
    <source>
        <dbReference type="Google" id="ProtNLM"/>
    </source>
</evidence>
<dbReference type="InterPro" id="IPR025667">
    <property type="entry name" value="SprB_repeat"/>
</dbReference>
<dbReference type="STRING" id="760192.Halhy_6234"/>
<dbReference type="HOGENOM" id="CLU_426882_0_0_10"/>
<name>F4L4Z2_HALH1</name>
<dbReference type="Proteomes" id="UP000008461">
    <property type="component" value="Chromosome"/>
</dbReference>